<evidence type="ECO:0000256" key="6">
    <source>
        <dbReference type="ARBA" id="ARBA00022801"/>
    </source>
</evidence>
<evidence type="ECO:0000256" key="7">
    <source>
        <dbReference type="ARBA" id="ARBA00023277"/>
    </source>
</evidence>
<gene>
    <name evidence="11" type="ORF">WHR41_03200</name>
</gene>
<keyword evidence="6" id="KW-0378">Hydrolase</keyword>
<dbReference type="InterPro" id="IPR029058">
    <property type="entry name" value="AB_hydrolase_fold"/>
</dbReference>
<sequence length="421" mass="45796">MTGSIRFFGLCVLGLCILLGHADAGASRGCGKALNPRLKKGGTGQSNKINITTSKGVKRTFLLHFPDNYDENRPHGLIFSFHGRTRDGAQQESLSKMSESSKNPHMLVVYPDGIDNQWQGDPAATTDDVGFTLDMINALEAQYCIDPDQIFAAGQSNGGGFSANILACDSVASQRIAAFAGVSGAYYQGTSDANCDANTVHIKCKPGRKNVPVIEFHGKKDETIPYDGGKRRNRCLPYIPHFMTAWAQRNGLSTRPTNTSLHSGHVQKMEWGNGSTKGINTHYAIDNMPHTWPGDSKYYVNATPLIMDFFEKWTLATTPSARTASYSSSMNAPAPICPYKNGQQYWSSGKNFRISCSADTPNTPAYTGATMPGSFAACIAECAAEAQCGHAVYYYDRCWKKKGRPSYIARAGDFARVAVKN</sequence>
<dbReference type="GO" id="GO:0005576">
    <property type="term" value="C:extracellular region"/>
    <property type="evidence" value="ECO:0007669"/>
    <property type="project" value="UniProtKB-SubCell"/>
</dbReference>
<dbReference type="PANTHER" id="PTHR38050">
    <property type="match status" value="1"/>
</dbReference>
<feature type="chain" id="PRO_5044225302" description="feruloyl esterase" evidence="10">
    <location>
        <begin position="25"/>
        <end position="421"/>
    </location>
</feature>
<evidence type="ECO:0000313" key="11">
    <source>
        <dbReference type="EMBL" id="KAL1588166.1"/>
    </source>
</evidence>
<dbReference type="AlphaFoldDB" id="A0AB34KV78"/>
<dbReference type="EC" id="3.1.1.73" evidence="2"/>
<accession>A0AB34KV78</accession>
<dbReference type="SUPFAM" id="SSF53474">
    <property type="entry name" value="alpha/beta-Hydrolases"/>
    <property type="match status" value="1"/>
</dbReference>
<dbReference type="Gene3D" id="3.40.50.1820">
    <property type="entry name" value="alpha/beta hydrolase"/>
    <property type="match status" value="1"/>
</dbReference>
<dbReference type="RefSeq" id="XP_069231271.1">
    <property type="nucleotide sequence ID" value="XM_069371806.1"/>
</dbReference>
<proteinExistence type="predicted"/>
<dbReference type="PANTHER" id="PTHR38050:SF2">
    <property type="entry name" value="FERULOYL ESTERASE C-RELATED"/>
    <property type="match status" value="1"/>
</dbReference>
<dbReference type="EMBL" id="JAAQHG020000008">
    <property type="protein sequence ID" value="KAL1588166.1"/>
    <property type="molecule type" value="Genomic_DNA"/>
</dbReference>
<evidence type="ECO:0000313" key="12">
    <source>
        <dbReference type="Proteomes" id="UP000803884"/>
    </source>
</evidence>
<dbReference type="GeneID" id="96004644"/>
<keyword evidence="5 10" id="KW-0732">Signal</keyword>
<protein>
    <recommendedName>
        <fullName evidence="2">feruloyl esterase</fullName>
        <ecNumber evidence="2">3.1.1.73</ecNumber>
    </recommendedName>
</protein>
<dbReference type="Proteomes" id="UP000803884">
    <property type="component" value="Unassembled WGS sequence"/>
</dbReference>
<keyword evidence="3" id="KW-0964">Secreted</keyword>
<evidence type="ECO:0000256" key="3">
    <source>
        <dbReference type="ARBA" id="ARBA00022525"/>
    </source>
</evidence>
<evidence type="ECO:0000256" key="2">
    <source>
        <dbReference type="ARBA" id="ARBA00013091"/>
    </source>
</evidence>
<keyword evidence="12" id="KW-1185">Reference proteome</keyword>
<keyword evidence="8" id="KW-0624">Polysaccharide degradation</keyword>
<name>A0AB34KV78_9PEZI</name>
<reference evidence="11 12" key="1">
    <citation type="journal article" date="2020" name="Microbiol. Resour. Announc.">
        <title>Draft Genome Sequence of a Cladosporium Species Isolated from the Mesophotic Ascidian Didemnum maculosum.</title>
        <authorList>
            <person name="Gioti A."/>
            <person name="Siaperas R."/>
            <person name="Nikolaivits E."/>
            <person name="Le Goff G."/>
            <person name="Ouazzani J."/>
            <person name="Kotoulas G."/>
            <person name="Topakas E."/>
        </authorList>
    </citation>
    <scope>NUCLEOTIDE SEQUENCE [LARGE SCALE GENOMIC DNA]</scope>
    <source>
        <strain evidence="11 12">TM138-S3</strain>
    </source>
</reference>
<dbReference type="InterPro" id="IPR043595">
    <property type="entry name" value="FaeB/C/D"/>
</dbReference>
<comment type="subcellular location">
    <subcellularLocation>
        <location evidence="1">Secreted</location>
    </subcellularLocation>
</comment>
<evidence type="ECO:0000256" key="1">
    <source>
        <dbReference type="ARBA" id="ARBA00004613"/>
    </source>
</evidence>
<keyword evidence="7" id="KW-0119">Carbohydrate metabolism</keyword>
<comment type="catalytic activity">
    <reaction evidence="9">
        <text>feruloyl-polysaccharide + H2O = ferulate + polysaccharide.</text>
        <dbReference type="EC" id="3.1.1.73"/>
    </reaction>
</comment>
<dbReference type="GO" id="GO:0045493">
    <property type="term" value="P:xylan catabolic process"/>
    <property type="evidence" value="ECO:0007669"/>
    <property type="project" value="UniProtKB-KW"/>
</dbReference>
<evidence type="ECO:0000256" key="5">
    <source>
        <dbReference type="ARBA" id="ARBA00022729"/>
    </source>
</evidence>
<evidence type="ECO:0000256" key="10">
    <source>
        <dbReference type="SAM" id="SignalP"/>
    </source>
</evidence>
<evidence type="ECO:0000256" key="9">
    <source>
        <dbReference type="ARBA" id="ARBA00034075"/>
    </source>
</evidence>
<keyword evidence="4" id="KW-0858">Xylan degradation</keyword>
<feature type="signal peptide" evidence="10">
    <location>
        <begin position="1"/>
        <end position="24"/>
    </location>
</feature>
<dbReference type="GO" id="GO:0030600">
    <property type="term" value="F:feruloyl esterase activity"/>
    <property type="evidence" value="ECO:0007669"/>
    <property type="project" value="UniProtKB-EC"/>
</dbReference>
<evidence type="ECO:0000256" key="4">
    <source>
        <dbReference type="ARBA" id="ARBA00022651"/>
    </source>
</evidence>
<comment type="caution">
    <text evidence="11">The sequence shown here is derived from an EMBL/GenBank/DDBJ whole genome shotgun (WGS) entry which is preliminary data.</text>
</comment>
<organism evidence="11 12">
    <name type="scientific">Cladosporium halotolerans</name>
    <dbReference type="NCBI Taxonomy" id="1052096"/>
    <lineage>
        <taxon>Eukaryota</taxon>
        <taxon>Fungi</taxon>
        <taxon>Dikarya</taxon>
        <taxon>Ascomycota</taxon>
        <taxon>Pezizomycotina</taxon>
        <taxon>Dothideomycetes</taxon>
        <taxon>Dothideomycetidae</taxon>
        <taxon>Cladosporiales</taxon>
        <taxon>Cladosporiaceae</taxon>
        <taxon>Cladosporium</taxon>
    </lineage>
</organism>
<evidence type="ECO:0000256" key="8">
    <source>
        <dbReference type="ARBA" id="ARBA00023326"/>
    </source>
</evidence>